<organism evidence="1 2">
    <name type="scientific">Sinocyclocheilus grahami</name>
    <name type="common">Dianchi golden-line fish</name>
    <name type="synonym">Barbus grahami</name>
    <dbReference type="NCBI Taxonomy" id="75366"/>
    <lineage>
        <taxon>Eukaryota</taxon>
        <taxon>Metazoa</taxon>
        <taxon>Chordata</taxon>
        <taxon>Craniata</taxon>
        <taxon>Vertebrata</taxon>
        <taxon>Euteleostomi</taxon>
        <taxon>Actinopterygii</taxon>
        <taxon>Neopterygii</taxon>
        <taxon>Teleostei</taxon>
        <taxon>Ostariophysi</taxon>
        <taxon>Cypriniformes</taxon>
        <taxon>Cyprinidae</taxon>
        <taxon>Cyprininae</taxon>
        <taxon>Sinocyclocheilus</taxon>
    </lineage>
</organism>
<dbReference type="InterPro" id="IPR007884">
    <property type="entry name" value="METL9"/>
</dbReference>
<dbReference type="Ensembl" id="ENSSGRT00000034418.1">
    <property type="protein sequence ID" value="ENSSGRP00000032065.1"/>
    <property type="gene ID" value="ENSSGRG00000017958.1"/>
</dbReference>
<dbReference type="InParanoid" id="A0A672M139"/>
<sequence length="179" mass="20820">MQNVQCWGASRTRVGNHCFSRVKNLHTAPLTSSCCCCMLWMCLQWYHCCLDMLGEQVRSQFVQSHLDEDTQTFLRRSVEKSSWLFTQLYHSLFSTILSPVMSRTSINGFLGRGSMFVFSKDQFQSLLRIEPEWKGQRMLDLGAGDGGVTEVMGRHFHEVFATEVSTPMKWHLQRKSYRY</sequence>
<proteinExistence type="predicted"/>
<dbReference type="PANTHER" id="PTHR12890:SF0">
    <property type="entry name" value="PROTEIN-L-HISTIDINE N-PROS-METHYLTRANSFERASE"/>
    <property type="match status" value="1"/>
</dbReference>
<reference evidence="1" key="1">
    <citation type="submission" date="2025-08" db="UniProtKB">
        <authorList>
            <consortium name="Ensembl"/>
        </authorList>
    </citation>
    <scope>IDENTIFICATION</scope>
</reference>
<evidence type="ECO:0000313" key="2">
    <source>
        <dbReference type="Proteomes" id="UP000472262"/>
    </source>
</evidence>
<dbReference type="OMA" id="NIMPKNG"/>
<dbReference type="InterPro" id="IPR029063">
    <property type="entry name" value="SAM-dependent_MTases_sf"/>
</dbReference>
<dbReference type="SUPFAM" id="SSF53335">
    <property type="entry name" value="S-adenosyl-L-methionine-dependent methyltransferases"/>
    <property type="match status" value="2"/>
</dbReference>
<evidence type="ECO:0000313" key="1">
    <source>
        <dbReference type="Ensembl" id="ENSSGRP00000032065.1"/>
    </source>
</evidence>
<accession>A0A672M139</accession>
<dbReference type="AlphaFoldDB" id="A0A672M139"/>
<dbReference type="PANTHER" id="PTHR12890">
    <property type="entry name" value="DREV PROTEIN"/>
    <property type="match status" value="1"/>
</dbReference>
<dbReference type="Proteomes" id="UP000472262">
    <property type="component" value="Unassembled WGS sequence"/>
</dbReference>
<protein>
    <submittedName>
        <fullName evidence="1">Methyltransferase like 9</fullName>
    </submittedName>
</protein>
<dbReference type="GO" id="GO:0106370">
    <property type="term" value="F:protein-L-histidine N-pros-methyltransferase activity"/>
    <property type="evidence" value="ECO:0007669"/>
    <property type="project" value="InterPro"/>
</dbReference>
<dbReference type="Gene3D" id="3.40.50.150">
    <property type="entry name" value="Vaccinia Virus protein VP39"/>
    <property type="match status" value="1"/>
</dbReference>
<name>A0A672M139_SINGR</name>
<reference evidence="1" key="2">
    <citation type="submission" date="2025-09" db="UniProtKB">
        <authorList>
            <consortium name="Ensembl"/>
        </authorList>
    </citation>
    <scope>IDENTIFICATION</scope>
</reference>
<dbReference type="Pfam" id="PF05219">
    <property type="entry name" value="DREV"/>
    <property type="match status" value="1"/>
</dbReference>
<keyword evidence="2" id="KW-1185">Reference proteome</keyword>